<evidence type="ECO:0000256" key="11">
    <source>
        <dbReference type="ARBA" id="ARBA00023065"/>
    </source>
</evidence>
<dbReference type="RefSeq" id="WP_198884575.1">
    <property type="nucleotide sequence ID" value="NZ_JAEKJA010000034.1"/>
</dbReference>
<keyword evidence="11" id="KW-0406">Ion transport</keyword>
<dbReference type="AlphaFoldDB" id="A0A934ITR7"/>
<keyword evidence="10 13" id="KW-1133">Transmembrane helix</keyword>
<feature type="transmembrane region" description="Helical" evidence="13">
    <location>
        <begin position="162"/>
        <end position="185"/>
    </location>
</feature>
<dbReference type="PANTHER" id="PTHR30433">
    <property type="entry name" value="CHEMOTAXIS PROTEIN MOTA"/>
    <property type="match status" value="1"/>
</dbReference>
<evidence type="ECO:0000256" key="9">
    <source>
        <dbReference type="ARBA" id="ARBA00022781"/>
    </source>
</evidence>
<feature type="domain" description="MotA/TolQ/ExbB proton channel" evidence="14">
    <location>
        <begin position="135"/>
        <end position="235"/>
    </location>
</feature>
<keyword evidence="4" id="KW-1003">Cell membrane</keyword>
<evidence type="ECO:0000256" key="4">
    <source>
        <dbReference type="ARBA" id="ARBA00022475"/>
    </source>
</evidence>
<dbReference type="EMBL" id="JAEKJA010000034">
    <property type="protein sequence ID" value="MBJ3778671.1"/>
    <property type="molecule type" value="Genomic_DNA"/>
</dbReference>
<dbReference type="Pfam" id="PF01618">
    <property type="entry name" value="MotA_ExbB"/>
    <property type="match status" value="1"/>
</dbReference>
<evidence type="ECO:0000259" key="14">
    <source>
        <dbReference type="Pfam" id="PF01618"/>
    </source>
</evidence>
<feature type="transmembrane region" description="Helical" evidence="13">
    <location>
        <begin position="197"/>
        <end position="220"/>
    </location>
</feature>
<feature type="transmembrane region" description="Helical" evidence="13">
    <location>
        <begin position="32"/>
        <end position="52"/>
    </location>
</feature>
<evidence type="ECO:0000256" key="7">
    <source>
        <dbReference type="ARBA" id="ARBA00022692"/>
    </source>
</evidence>
<dbReference type="Proteomes" id="UP000609531">
    <property type="component" value="Unassembled WGS sequence"/>
</dbReference>
<keyword evidence="8" id="KW-0283">Flagellar rotation</keyword>
<dbReference type="GO" id="GO:0005886">
    <property type="term" value="C:plasma membrane"/>
    <property type="evidence" value="ECO:0007669"/>
    <property type="project" value="UniProtKB-SubCell"/>
</dbReference>
<evidence type="ECO:0000259" key="15">
    <source>
        <dbReference type="Pfam" id="PF20560"/>
    </source>
</evidence>
<dbReference type="GO" id="GO:0006935">
    <property type="term" value="P:chemotaxis"/>
    <property type="evidence" value="ECO:0007669"/>
    <property type="project" value="UniProtKB-KW"/>
</dbReference>
<sequence>MAVLLGLVIGIGSMLGGFMAMGGHIEVIWQPFEFLIIFGLAAGIFIIANPLAMAKKTMKAVIDAAAGKSPKRKELLELLGVLFALMRDLKAKPRNEVEAHVDNPDESELFKQFPNILKDKLLLNFICDYVRLILIGNARGFEIESLMDQEIATIRKEKMKPALALGEIADALPAIGIVAAVLGIVKAMGAIDQSPEILGGLIASALVGTFIGILSSYAFFSPMSSKIKTIGEKQMKPFLITKQALLAYINGAMPQIALEHGRKTIVADYRPSIDEVEQEALGGGQKAA</sequence>
<dbReference type="NCBIfam" id="TIGR03818">
    <property type="entry name" value="MotA1"/>
    <property type="match status" value="1"/>
</dbReference>
<evidence type="ECO:0000256" key="2">
    <source>
        <dbReference type="ARBA" id="ARBA00008038"/>
    </source>
</evidence>
<dbReference type="PROSITE" id="PS01307">
    <property type="entry name" value="MOTA"/>
    <property type="match status" value="1"/>
</dbReference>
<keyword evidence="6" id="KW-0997">Cell inner membrane</keyword>
<keyword evidence="5" id="KW-0145">Chemotaxis</keyword>
<comment type="similarity">
    <text evidence="2">Belongs to the MotA family.</text>
</comment>
<accession>A0A934ITR7</accession>
<keyword evidence="12 13" id="KW-0472">Membrane</keyword>
<evidence type="ECO:0000256" key="12">
    <source>
        <dbReference type="ARBA" id="ARBA00023136"/>
    </source>
</evidence>
<dbReference type="InterPro" id="IPR002898">
    <property type="entry name" value="MotA_ExbB_proton_chnl"/>
</dbReference>
<proteinExistence type="inferred from homology"/>
<dbReference type="PANTHER" id="PTHR30433:SF4">
    <property type="entry name" value="MOTILITY PROTEIN A"/>
    <property type="match status" value="1"/>
</dbReference>
<keyword evidence="7 13" id="KW-0812">Transmembrane</keyword>
<protein>
    <submittedName>
        <fullName evidence="16">Flagellar motor stator protein MotA</fullName>
    </submittedName>
</protein>
<gene>
    <name evidence="16" type="primary">motA</name>
    <name evidence="16" type="ORF">JCR33_23425</name>
</gene>
<dbReference type="InterPro" id="IPR000540">
    <property type="entry name" value="Flag_MotA_CS"/>
</dbReference>
<evidence type="ECO:0000256" key="13">
    <source>
        <dbReference type="SAM" id="Phobius"/>
    </source>
</evidence>
<evidence type="ECO:0000256" key="3">
    <source>
        <dbReference type="ARBA" id="ARBA00022448"/>
    </source>
</evidence>
<dbReference type="Pfam" id="PF20560">
    <property type="entry name" value="MotA_N"/>
    <property type="match status" value="1"/>
</dbReference>
<dbReference type="GO" id="GO:1902600">
    <property type="term" value="P:proton transmembrane transport"/>
    <property type="evidence" value="ECO:0007669"/>
    <property type="project" value="UniProtKB-KW"/>
</dbReference>
<keyword evidence="9" id="KW-0375">Hydrogen ion transport</keyword>
<comment type="subcellular location">
    <subcellularLocation>
        <location evidence="1">Cell inner membrane</location>
        <topology evidence="1">Multi-pass membrane protein</topology>
    </subcellularLocation>
</comment>
<evidence type="ECO:0000256" key="8">
    <source>
        <dbReference type="ARBA" id="ARBA00022779"/>
    </source>
</evidence>
<feature type="domain" description="Motility protein A N-terminal" evidence="15">
    <location>
        <begin position="5"/>
        <end position="92"/>
    </location>
</feature>
<keyword evidence="17" id="KW-1185">Reference proteome</keyword>
<keyword evidence="3" id="KW-0813">Transport</keyword>
<name>A0A934ITR7_9HYPH</name>
<evidence type="ECO:0000256" key="10">
    <source>
        <dbReference type="ARBA" id="ARBA00022989"/>
    </source>
</evidence>
<evidence type="ECO:0000313" key="16">
    <source>
        <dbReference type="EMBL" id="MBJ3778671.1"/>
    </source>
</evidence>
<evidence type="ECO:0000256" key="1">
    <source>
        <dbReference type="ARBA" id="ARBA00004429"/>
    </source>
</evidence>
<dbReference type="InterPro" id="IPR022522">
    <property type="entry name" value="Flagellar_motor_stator_MotA"/>
</dbReference>
<organism evidence="16 17">
    <name type="scientific">Acuticoccus mangrovi</name>
    <dbReference type="NCBI Taxonomy" id="2796142"/>
    <lineage>
        <taxon>Bacteria</taxon>
        <taxon>Pseudomonadati</taxon>
        <taxon>Pseudomonadota</taxon>
        <taxon>Alphaproteobacteria</taxon>
        <taxon>Hyphomicrobiales</taxon>
        <taxon>Amorphaceae</taxon>
        <taxon>Acuticoccus</taxon>
    </lineage>
</organism>
<dbReference type="InterPro" id="IPR047055">
    <property type="entry name" value="MotA-like"/>
</dbReference>
<keyword evidence="16" id="KW-0282">Flagellum</keyword>
<dbReference type="InterPro" id="IPR046786">
    <property type="entry name" value="MotA_N"/>
</dbReference>
<keyword evidence="16" id="KW-0969">Cilium</keyword>
<keyword evidence="16" id="KW-0966">Cell projection</keyword>
<dbReference type="GO" id="GO:0071978">
    <property type="term" value="P:bacterial-type flagellum-dependent swarming motility"/>
    <property type="evidence" value="ECO:0007669"/>
    <property type="project" value="InterPro"/>
</dbReference>
<evidence type="ECO:0000256" key="5">
    <source>
        <dbReference type="ARBA" id="ARBA00022500"/>
    </source>
</evidence>
<reference evidence="16" key="1">
    <citation type="submission" date="2020-12" db="EMBL/GenBank/DDBJ databases">
        <title>Bacterial taxonomy.</title>
        <authorList>
            <person name="Pan X."/>
        </authorList>
    </citation>
    <scope>NUCLEOTIDE SEQUENCE</scope>
    <source>
        <strain evidence="16">B2012</strain>
    </source>
</reference>
<comment type="caution">
    <text evidence="16">The sequence shown here is derived from an EMBL/GenBank/DDBJ whole genome shotgun (WGS) entry which is preliminary data.</text>
</comment>
<evidence type="ECO:0000313" key="17">
    <source>
        <dbReference type="Proteomes" id="UP000609531"/>
    </source>
</evidence>
<evidence type="ECO:0000256" key="6">
    <source>
        <dbReference type="ARBA" id="ARBA00022519"/>
    </source>
</evidence>